<reference evidence="2 3" key="1">
    <citation type="submission" date="2016-10" db="EMBL/GenBank/DDBJ databases">
        <authorList>
            <person name="de Groot N.N."/>
        </authorList>
    </citation>
    <scope>NUCLEOTIDE SEQUENCE [LARGE SCALE GENOMIC DNA]</scope>
    <source>
        <strain evidence="2 3">LMG 25475</strain>
    </source>
</reference>
<dbReference type="NCBIfam" id="NF047646">
    <property type="entry name" value="REP_Tyr_transpos"/>
    <property type="match status" value="1"/>
</dbReference>
<name>A0A1G7MD83_9GAMM</name>
<dbReference type="Gene3D" id="3.30.70.1290">
    <property type="entry name" value="Transposase IS200-like"/>
    <property type="match status" value="1"/>
</dbReference>
<proteinExistence type="predicted"/>
<dbReference type="PANTHER" id="PTHR36966:SF1">
    <property type="entry name" value="REP-ASSOCIATED TYROSINE TRANSPOSASE"/>
    <property type="match status" value="1"/>
</dbReference>
<gene>
    <name evidence="2" type="ORF">SAMN05216381_2011</name>
</gene>
<dbReference type="InterPro" id="IPR002686">
    <property type="entry name" value="Transposase_17"/>
</dbReference>
<evidence type="ECO:0000313" key="3">
    <source>
        <dbReference type="Proteomes" id="UP000243378"/>
    </source>
</evidence>
<dbReference type="GO" id="GO:0043565">
    <property type="term" value="F:sequence-specific DNA binding"/>
    <property type="evidence" value="ECO:0007669"/>
    <property type="project" value="TreeGrafter"/>
</dbReference>
<dbReference type="InterPro" id="IPR052715">
    <property type="entry name" value="RAYT_transposase"/>
</dbReference>
<dbReference type="AlphaFoldDB" id="A0A1G7MD83"/>
<evidence type="ECO:0000313" key="2">
    <source>
        <dbReference type="EMBL" id="SDF59767.1"/>
    </source>
</evidence>
<protein>
    <submittedName>
        <fullName evidence="2">Putative transposase</fullName>
    </submittedName>
</protein>
<sequence>MGRAAVRFSPPPQYVLQVRQRTAHVELPPPIGSWRYFFTVMLADRQSGLLVEKIPLLRRAYAEACGRLPFETVAICVLPDHLHAIWTLPNGDSDYSQRWALIKSRFSRALPKATSLSASKHRKREKGIWQRRFWEHQIRDENDLARHVDYIHFNPVKHWLVNCVADWPFSSFHRYVERGVLPMGWGGYDDAGNFGE</sequence>
<accession>A0A1G7MD83</accession>
<dbReference type="Proteomes" id="UP000243378">
    <property type="component" value="Unassembled WGS sequence"/>
</dbReference>
<dbReference type="SUPFAM" id="SSF143422">
    <property type="entry name" value="Transposase IS200-like"/>
    <property type="match status" value="1"/>
</dbReference>
<dbReference type="PANTHER" id="PTHR36966">
    <property type="entry name" value="REP-ASSOCIATED TYROSINE TRANSPOSASE"/>
    <property type="match status" value="1"/>
</dbReference>
<dbReference type="InterPro" id="IPR036515">
    <property type="entry name" value="Transposase_17_sf"/>
</dbReference>
<dbReference type="STRING" id="640205.SAMN05216381_2011"/>
<organism evidence="2 3">
    <name type="scientific">Phytopseudomonas seleniipraecipitans</name>
    <dbReference type="NCBI Taxonomy" id="640205"/>
    <lineage>
        <taxon>Bacteria</taxon>
        <taxon>Pseudomonadati</taxon>
        <taxon>Pseudomonadota</taxon>
        <taxon>Gammaproteobacteria</taxon>
        <taxon>Pseudomonadales</taxon>
        <taxon>Pseudomonadaceae</taxon>
        <taxon>Phytopseudomonas</taxon>
    </lineage>
</organism>
<evidence type="ECO:0000259" key="1">
    <source>
        <dbReference type="SMART" id="SM01321"/>
    </source>
</evidence>
<dbReference type="GO" id="GO:0004803">
    <property type="term" value="F:transposase activity"/>
    <property type="evidence" value="ECO:0007669"/>
    <property type="project" value="InterPro"/>
</dbReference>
<dbReference type="GO" id="GO:0006313">
    <property type="term" value="P:DNA transposition"/>
    <property type="evidence" value="ECO:0007669"/>
    <property type="project" value="InterPro"/>
</dbReference>
<dbReference type="EMBL" id="FNBM01000003">
    <property type="protein sequence ID" value="SDF59767.1"/>
    <property type="molecule type" value="Genomic_DNA"/>
</dbReference>
<dbReference type="SMART" id="SM01321">
    <property type="entry name" value="Y1_Tnp"/>
    <property type="match status" value="1"/>
</dbReference>
<feature type="domain" description="Transposase IS200-like" evidence="1">
    <location>
        <begin position="33"/>
        <end position="154"/>
    </location>
</feature>